<gene>
    <name evidence="3" type="ORF">HKW66_Vig0001490</name>
</gene>
<dbReference type="GO" id="GO:0006952">
    <property type="term" value="P:defense response"/>
    <property type="evidence" value="ECO:0007669"/>
    <property type="project" value="InterPro"/>
</dbReference>
<keyword evidence="3" id="KW-0238">DNA-binding</keyword>
<dbReference type="InterPro" id="IPR009044">
    <property type="entry name" value="ssDNA-bd_transcriptional_reg"/>
</dbReference>
<evidence type="ECO:0000313" key="4">
    <source>
        <dbReference type="Proteomes" id="UP000743370"/>
    </source>
</evidence>
<dbReference type="PANTHER" id="PTHR31745">
    <property type="entry name" value="SINGLE-STRANDED DNA-BINDING PROTEIN WHY2, MITOCHONDRIAL"/>
    <property type="match status" value="1"/>
</dbReference>
<dbReference type="GO" id="GO:0003697">
    <property type="term" value="F:single-stranded DNA binding"/>
    <property type="evidence" value="ECO:0007669"/>
    <property type="project" value="InterPro"/>
</dbReference>
<organism evidence="3 4">
    <name type="scientific">Phaseolus angularis</name>
    <name type="common">Azuki bean</name>
    <name type="synonym">Vigna angularis</name>
    <dbReference type="NCBI Taxonomy" id="3914"/>
    <lineage>
        <taxon>Eukaryota</taxon>
        <taxon>Viridiplantae</taxon>
        <taxon>Streptophyta</taxon>
        <taxon>Embryophyta</taxon>
        <taxon>Tracheophyta</taxon>
        <taxon>Spermatophyta</taxon>
        <taxon>Magnoliopsida</taxon>
        <taxon>eudicotyledons</taxon>
        <taxon>Gunneridae</taxon>
        <taxon>Pentapetalae</taxon>
        <taxon>rosids</taxon>
        <taxon>fabids</taxon>
        <taxon>Fabales</taxon>
        <taxon>Fabaceae</taxon>
        <taxon>Papilionoideae</taxon>
        <taxon>50 kb inversion clade</taxon>
        <taxon>NPAAA clade</taxon>
        <taxon>indigoferoid/millettioid clade</taxon>
        <taxon>Phaseoleae</taxon>
        <taxon>Vigna</taxon>
    </lineage>
</organism>
<dbReference type="AlphaFoldDB" id="A0A8T0LBY0"/>
<evidence type="ECO:0000313" key="3">
    <source>
        <dbReference type="EMBL" id="KAG2409484.1"/>
    </source>
</evidence>
<comment type="caution">
    <text evidence="3">The sequence shown here is derived from an EMBL/GenBank/DDBJ whole genome shotgun (WGS) entry which is preliminary data.</text>
</comment>
<dbReference type="Gene3D" id="2.30.31.10">
    <property type="entry name" value="Transcriptional Coactivator Pc4, Chain A"/>
    <property type="match status" value="1"/>
</dbReference>
<dbReference type="Proteomes" id="UP000743370">
    <property type="component" value="Unassembled WGS sequence"/>
</dbReference>
<evidence type="ECO:0000256" key="2">
    <source>
        <dbReference type="ARBA" id="ARBA00022946"/>
    </source>
</evidence>
<comment type="similarity">
    <text evidence="1">Belongs to the Whirly family.</text>
</comment>
<proteinExistence type="inferred from homology"/>
<keyword evidence="2" id="KW-0809">Transit peptide</keyword>
<dbReference type="GO" id="GO:0006355">
    <property type="term" value="P:regulation of DNA-templated transcription"/>
    <property type="evidence" value="ECO:0007669"/>
    <property type="project" value="InterPro"/>
</dbReference>
<dbReference type="Pfam" id="PF08536">
    <property type="entry name" value="Whirly"/>
    <property type="match status" value="1"/>
</dbReference>
<accession>A0A8T0LBY0</accession>
<name>A0A8T0LBY0_PHAAN</name>
<reference evidence="3 4" key="1">
    <citation type="submission" date="2020-05" db="EMBL/GenBank/DDBJ databases">
        <title>Vigna angularis (adzuki bean) Var. LongXiaoDou No. 4 denovo assembly.</title>
        <authorList>
            <person name="Xiang H."/>
        </authorList>
    </citation>
    <scope>NUCLEOTIDE SEQUENCE [LARGE SCALE GENOMIC DNA]</scope>
    <source>
        <tissue evidence="3">Leaf</tissue>
    </source>
</reference>
<protein>
    <submittedName>
        <fullName evidence="3">Single-stranded DNA-binding protein</fullName>
    </submittedName>
</protein>
<dbReference type="EMBL" id="JABFOF010000001">
    <property type="protein sequence ID" value="KAG2409484.1"/>
    <property type="molecule type" value="Genomic_DNA"/>
</dbReference>
<dbReference type="InterPro" id="IPR013742">
    <property type="entry name" value="Whirly"/>
</dbReference>
<dbReference type="PANTHER" id="PTHR31745:SF2">
    <property type="entry name" value="SINGLE-STRANDED DNA-BINDING PROTEIN WHY1, CHLOROPLASTIC"/>
    <property type="match status" value="1"/>
</dbReference>
<sequence>MSNLQFQLHSQPSILSSLSSLSSSSLKLLANHSFSSNSLPFNPPKPFSLRCRHSDLFDQNTLASSQRPTRPTASVGALPPRVYVGYSIYKGKAALTLTPRPPEFVPLDSGAYKISKEGYVLLQFAPAVGTRQYDWNRKQVFSLSVGEMGSVISLGTRESCEFFHDPFKGKRCHEVNTDFCFLAWRTFPAFANFIMPYLLGWHTFANSIKPEDTSGVNNANPRYGGDYEWNR</sequence>
<dbReference type="SUPFAM" id="SSF54447">
    <property type="entry name" value="ssDNA-binding transcriptional regulator domain"/>
    <property type="match status" value="1"/>
</dbReference>
<evidence type="ECO:0000256" key="1">
    <source>
        <dbReference type="ARBA" id="ARBA00006061"/>
    </source>
</evidence>